<evidence type="ECO:0000256" key="20">
    <source>
        <dbReference type="PIRSR" id="PIRSR600823-5"/>
    </source>
</evidence>
<feature type="binding site" evidence="17">
    <location>
        <position position="162"/>
    </location>
    <ligand>
        <name>substrate</name>
    </ligand>
</feature>
<dbReference type="EC" id="1.11.1.7" evidence="4 21"/>
<feature type="signal peptide" evidence="21">
    <location>
        <begin position="1"/>
        <end position="18"/>
    </location>
</feature>
<keyword evidence="8 18" id="KW-0479">Metal-binding</keyword>
<dbReference type="InterPro" id="IPR002016">
    <property type="entry name" value="Haem_peroxidase"/>
</dbReference>
<evidence type="ECO:0000256" key="12">
    <source>
        <dbReference type="ARBA" id="ARBA00023004"/>
    </source>
</evidence>
<dbReference type="PRINTS" id="PR00458">
    <property type="entry name" value="PEROXIDASE"/>
</dbReference>
<feature type="binding site" description="axial binding residue" evidence="18">
    <location>
        <position position="192"/>
    </location>
    <ligand>
        <name>heme b</name>
        <dbReference type="ChEBI" id="CHEBI:60344"/>
    </ligand>
    <ligandPart>
        <name>Fe</name>
        <dbReference type="ChEBI" id="CHEBI:18248"/>
    </ligandPart>
</feature>
<dbReference type="InterPro" id="IPR033905">
    <property type="entry name" value="Secretory_peroxidase"/>
</dbReference>
<evidence type="ECO:0000313" key="24">
    <source>
        <dbReference type="Proteomes" id="UP000001514"/>
    </source>
</evidence>
<keyword evidence="11 21" id="KW-0560">Oxidoreductase</keyword>
<dbReference type="CDD" id="cd00693">
    <property type="entry name" value="secretory_peroxidase"/>
    <property type="match status" value="1"/>
</dbReference>
<dbReference type="FunFam" id="1.10.420.10:FF:000001">
    <property type="entry name" value="Peroxidase"/>
    <property type="match status" value="1"/>
</dbReference>
<name>D8T7D4_SELML</name>
<dbReference type="InterPro" id="IPR010255">
    <property type="entry name" value="Haem_peroxidase_sf"/>
</dbReference>
<proteinExistence type="inferred from homology"/>
<dbReference type="PANTHER" id="PTHR31388">
    <property type="entry name" value="PEROXIDASE 72-RELATED"/>
    <property type="match status" value="1"/>
</dbReference>
<feature type="binding site" evidence="18">
    <location>
        <position position="66"/>
    </location>
    <ligand>
        <name>Ca(2+)</name>
        <dbReference type="ChEBI" id="CHEBI:29108"/>
        <label>1</label>
    </ligand>
</feature>
<protein>
    <recommendedName>
        <fullName evidence="4 21">Peroxidase</fullName>
        <ecNumber evidence="4 21">1.11.1.7</ecNumber>
    </recommendedName>
</protein>
<evidence type="ECO:0000256" key="4">
    <source>
        <dbReference type="ARBA" id="ARBA00012313"/>
    </source>
</evidence>
<evidence type="ECO:0000256" key="21">
    <source>
        <dbReference type="RuleBase" id="RU362060"/>
    </source>
</evidence>
<feature type="binding site" evidence="18">
    <location>
        <position position="75"/>
    </location>
    <ligand>
        <name>Ca(2+)</name>
        <dbReference type="ChEBI" id="CHEBI:29108"/>
        <label>1</label>
    </ligand>
</feature>
<evidence type="ECO:0000256" key="18">
    <source>
        <dbReference type="PIRSR" id="PIRSR600823-3"/>
    </source>
</evidence>
<dbReference type="PROSITE" id="PS50873">
    <property type="entry name" value="PEROXIDASE_4"/>
    <property type="match status" value="1"/>
</dbReference>
<evidence type="ECO:0000256" key="3">
    <source>
        <dbReference type="ARBA" id="ARBA00006873"/>
    </source>
</evidence>
<feature type="binding site" evidence="18">
    <location>
        <position position="87"/>
    </location>
    <ligand>
        <name>Ca(2+)</name>
        <dbReference type="ChEBI" id="CHEBI:29108"/>
        <label>1</label>
    </ligand>
</feature>
<dbReference type="OMA" id="HYSTVHI"/>
<dbReference type="HOGENOM" id="CLU_010543_0_1_1"/>
<dbReference type="Gene3D" id="1.10.520.10">
    <property type="match status" value="1"/>
</dbReference>
<gene>
    <name evidence="23" type="ORF">SELMODRAFT_272212</name>
</gene>
<dbReference type="Gene3D" id="1.10.420.10">
    <property type="entry name" value="Peroxidase, domain 2"/>
    <property type="match status" value="1"/>
</dbReference>
<feature type="binding site" evidence="18">
    <location>
        <position position="247"/>
    </location>
    <ligand>
        <name>Ca(2+)</name>
        <dbReference type="ChEBI" id="CHEBI:29108"/>
        <label>2</label>
    </ligand>
</feature>
<dbReference type="Pfam" id="PF00141">
    <property type="entry name" value="peroxidase"/>
    <property type="match status" value="1"/>
</dbReference>
<dbReference type="PANTHER" id="PTHR31388:SF264">
    <property type="entry name" value="PEROXIDASE 59"/>
    <property type="match status" value="1"/>
</dbReference>
<feature type="site" description="Transition state stabilizer" evidence="19">
    <location>
        <position position="61"/>
    </location>
</feature>
<dbReference type="AlphaFoldDB" id="D8T7D4"/>
<sequence length="325" mass="34460">MISTYSLLLLLIATSSLAFSAEAALATGYYDSTCPQVEKIVKAGVANAAQSDSRLPASLLRLHFHDCFVQGCDASVLLDDTPTFKGEKTAGPNNNSIRGFEAIDAIKSSLESSCKGVVSCADILALAARDSVVLSGGPSWEVPLGRRDSITASFSGATNRLPSFFSDVNGLIKSFTDVGLTAEDMFTLSGGHSIGQARCLAFVSRIFNDSGSGSPDPSIRPSFLSALQSKCPQTGSLSSLQPLDATTINKFDNQYYLNLVLGKGLLHSDQVLFNTVGVARNFVKAYSADQSKFFSNFAGSMIKMGKLSPLLAPKGIIRSNCRVPR</sequence>
<evidence type="ECO:0000256" key="15">
    <source>
        <dbReference type="ARBA" id="ARBA00023324"/>
    </source>
</evidence>
<evidence type="ECO:0000256" key="5">
    <source>
        <dbReference type="ARBA" id="ARBA00022525"/>
    </source>
</evidence>
<dbReference type="GO" id="GO:0005576">
    <property type="term" value="C:extracellular region"/>
    <property type="evidence" value="ECO:0007669"/>
    <property type="project" value="UniProtKB-SubCell"/>
</dbReference>
<dbReference type="InterPro" id="IPR019793">
    <property type="entry name" value="Peroxidases_heam-ligand_BS"/>
</dbReference>
<dbReference type="FunFam" id="1.10.520.10:FF:000001">
    <property type="entry name" value="Peroxidase"/>
    <property type="match status" value="1"/>
</dbReference>
<keyword evidence="14" id="KW-0325">Glycoprotein</keyword>
<evidence type="ECO:0000256" key="17">
    <source>
        <dbReference type="PIRSR" id="PIRSR600823-2"/>
    </source>
</evidence>
<comment type="subcellular location">
    <subcellularLocation>
        <location evidence="21">Secreted</location>
    </subcellularLocation>
</comment>
<dbReference type="GO" id="GO:0009505">
    <property type="term" value="C:plant-type cell wall"/>
    <property type="evidence" value="ECO:0000318"/>
    <property type="project" value="GO_Central"/>
</dbReference>
<accession>D8T7D4</accession>
<dbReference type="EMBL" id="GL377685">
    <property type="protein sequence ID" value="EFJ07442.1"/>
    <property type="molecule type" value="Genomic_DNA"/>
</dbReference>
<feature type="active site" description="Proton acceptor" evidence="16">
    <location>
        <position position="65"/>
    </location>
</feature>
<feature type="disulfide bond" evidence="20">
    <location>
        <begin position="67"/>
        <end position="72"/>
    </location>
</feature>
<reference evidence="23 24" key="1">
    <citation type="journal article" date="2011" name="Science">
        <title>The Selaginella genome identifies genetic changes associated with the evolution of vascular plants.</title>
        <authorList>
            <person name="Banks J.A."/>
            <person name="Nishiyama T."/>
            <person name="Hasebe M."/>
            <person name="Bowman J.L."/>
            <person name="Gribskov M."/>
            <person name="dePamphilis C."/>
            <person name="Albert V.A."/>
            <person name="Aono N."/>
            <person name="Aoyama T."/>
            <person name="Ambrose B.A."/>
            <person name="Ashton N.W."/>
            <person name="Axtell M.J."/>
            <person name="Barker E."/>
            <person name="Barker M.S."/>
            <person name="Bennetzen J.L."/>
            <person name="Bonawitz N.D."/>
            <person name="Chapple C."/>
            <person name="Cheng C."/>
            <person name="Correa L.G."/>
            <person name="Dacre M."/>
            <person name="DeBarry J."/>
            <person name="Dreyer I."/>
            <person name="Elias M."/>
            <person name="Engstrom E.M."/>
            <person name="Estelle M."/>
            <person name="Feng L."/>
            <person name="Finet C."/>
            <person name="Floyd S.K."/>
            <person name="Frommer W.B."/>
            <person name="Fujita T."/>
            <person name="Gramzow L."/>
            <person name="Gutensohn M."/>
            <person name="Harholt J."/>
            <person name="Hattori M."/>
            <person name="Heyl A."/>
            <person name="Hirai T."/>
            <person name="Hiwatashi Y."/>
            <person name="Ishikawa M."/>
            <person name="Iwata M."/>
            <person name="Karol K.G."/>
            <person name="Koehler B."/>
            <person name="Kolukisaoglu U."/>
            <person name="Kubo M."/>
            <person name="Kurata T."/>
            <person name="Lalonde S."/>
            <person name="Li K."/>
            <person name="Li Y."/>
            <person name="Litt A."/>
            <person name="Lyons E."/>
            <person name="Manning G."/>
            <person name="Maruyama T."/>
            <person name="Michael T.P."/>
            <person name="Mikami K."/>
            <person name="Miyazaki S."/>
            <person name="Morinaga S."/>
            <person name="Murata T."/>
            <person name="Mueller-Roeber B."/>
            <person name="Nelson D.R."/>
            <person name="Obara M."/>
            <person name="Oguri Y."/>
            <person name="Olmstead R.G."/>
            <person name="Onodera N."/>
            <person name="Petersen B.L."/>
            <person name="Pils B."/>
            <person name="Prigge M."/>
            <person name="Rensing S.A."/>
            <person name="Riano-Pachon D.M."/>
            <person name="Roberts A.W."/>
            <person name="Sato Y."/>
            <person name="Scheller H.V."/>
            <person name="Schulz B."/>
            <person name="Schulz C."/>
            <person name="Shakirov E.V."/>
            <person name="Shibagaki N."/>
            <person name="Shinohara N."/>
            <person name="Shippen D.E."/>
            <person name="Soerensen I."/>
            <person name="Sotooka R."/>
            <person name="Sugimoto N."/>
            <person name="Sugita M."/>
            <person name="Sumikawa N."/>
            <person name="Tanurdzic M."/>
            <person name="Theissen G."/>
            <person name="Ulvskov P."/>
            <person name="Wakazuki S."/>
            <person name="Weng J.K."/>
            <person name="Willats W.W."/>
            <person name="Wipf D."/>
            <person name="Wolf P.G."/>
            <person name="Yang L."/>
            <person name="Zimmer A.D."/>
            <person name="Zhu Q."/>
            <person name="Mitros T."/>
            <person name="Hellsten U."/>
            <person name="Loque D."/>
            <person name="Otillar R."/>
            <person name="Salamov A."/>
            <person name="Schmutz J."/>
            <person name="Shapiro H."/>
            <person name="Lindquist E."/>
            <person name="Lucas S."/>
            <person name="Rokhsar D."/>
            <person name="Grigoriev I.V."/>
        </authorList>
    </citation>
    <scope>NUCLEOTIDE SEQUENCE [LARGE SCALE GENOMIC DNA]</scope>
</reference>
<dbReference type="GO" id="GO:0042744">
    <property type="term" value="P:hydrogen peroxide catabolic process"/>
    <property type="evidence" value="ECO:0007669"/>
    <property type="project" value="UniProtKB-KW"/>
</dbReference>
<feature type="binding site" evidence="18">
    <location>
        <position position="69"/>
    </location>
    <ligand>
        <name>Ca(2+)</name>
        <dbReference type="ChEBI" id="CHEBI:29108"/>
        <label>1</label>
    </ligand>
</feature>
<evidence type="ECO:0000256" key="13">
    <source>
        <dbReference type="ARBA" id="ARBA00023157"/>
    </source>
</evidence>
<dbReference type="GO" id="GO:0020037">
    <property type="term" value="F:heme binding"/>
    <property type="evidence" value="ECO:0007669"/>
    <property type="project" value="UniProtKB-UniRule"/>
</dbReference>
<comment type="cofactor">
    <cofactor evidence="18 21">
        <name>heme b</name>
        <dbReference type="ChEBI" id="CHEBI:60344"/>
    </cofactor>
    <text evidence="18 21">Binds 1 heme b (iron(II)-protoporphyrin IX) group per subunit.</text>
</comment>
<keyword evidence="13 20" id="KW-1015">Disulfide bond</keyword>
<feature type="disulfide bond" evidence="20">
    <location>
        <begin position="120"/>
        <end position="321"/>
    </location>
</feature>
<dbReference type="PROSITE" id="PS00435">
    <property type="entry name" value="PEROXIDASE_1"/>
    <property type="match status" value="1"/>
</dbReference>
<comment type="function">
    <text evidence="2">Removal of H(2)O(2), oxidation of toxic reductants, biosynthesis and degradation of lignin, suberization, auxin catabolism, response to environmental stresses such as wounding, pathogen attack and oxidative stress. These functions might be dependent on each isozyme/isoform in each plant tissue.</text>
</comment>
<dbReference type="GO" id="GO:0006979">
    <property type="term" value="P:response to oxidative stress"/>
    <property type="evidence" value="ECO:0007669"/>
    <property type="project" value="UniProtKB-UniRule"/>
</dbReference>
<comment type="cofactor">
    <cofactor evidence="18 21">
        <name>Ca(2+)</name>
        <dbReference type="ChEBI" id="CHEBI:29108"/>
    </cofactor>
    <text evidence="18 21">Binds 2 calcium ions per subunit.</text>
</comment>
<evidence type="ECO:0000256" key="7">
    <source>
        <dbReference type="ARBA" id="ARBA00022617"/>
    </source>
</evidence>
<evidence type="ECO:0000256" key="11">
    <source>
        <dbReference type="ARBA" id="ARBA00023002"/>
    </source>
</evidence>
<dbReference type="GO" id="GO:0140825">
    <property type="term" value="F:lactoperoxidase activity"/>
    <property type="evidence" value="ECO:0007669"/>
    <property type="project" value="UniProtKB-EC"/>
</dbReference>
<organism evidence="24">
    <name type="scientific">Selaginella moellendorffii</name>
    <name type="common">Spikemoss</name>
    <dbReference type="NCBI Taxonomy" id="88036"/>
    <lineage>
        <taxon>Eukaryota</taxon>
        <taxon>Viridiplantae</taxon>
        <taxon>Streptophyta</taxon>
        <taxon>Embryophyta</taxon>
        <taxon>Tracheophyta</taxon>
        <taxon>Lycopodiopsida</taxon>
        <taxon>Selaginellales</taxon>
        <taxon>Selaginellaceae</taxon>
        <taxon>Selaginella</taxon>
    </lineage>
</organism>
<dbReference type="GO" id="GO:0004601">
    <property type="term" value="F:peroxidase activity"/>
    <property type="evidence" value="ECO:0000318"/>
    <property type="project" value="GO_Central"/>
</dbReference>
<feature type="binding site" evidence="18">
    <location>
        <position position="71"/>
    </location>
    <ligand>
        <name>Ca(2+)</name>
        <dbReference type="ChEBI" id="CHEBI:29108"/>
        <label>1</label>
    </ligand>
</feature>
<keyword evidence="7 21" id="KW-0349">Heme</keyword>
<evidence type="ECO:0000256" key="16">
    <source>
        <dbReference type="PIRSR" id="PIRSR600823-1"/>
    </source>
</evidence>
<keyword evidence="9 21" id="KW-0732">Signal</keyword>
<evidence type="ECO:0000256" key="10">
    <source>
        <dbReference type="ARBA" id="ARBA00022837"/>
    </source>
</evidence>
<dbReference type="SUPFAM" id="SSF48113">
    <property type="entry name" value="Heme-dependent peroxidases"/>
    <property type="match status" value="1"/>
</dbReference>
<dbReference type="Proteomes" id="UP000001514">
    <property type="component" value="Unassembled WGS sequence"/>
</dbReference>
<evidence type="ECO:0000256" key="14">
    <source>
        <dbReference type="ARBA" id="ARBA00023180"/>
    </source>
</evidence>
<dbReference type="GO" id="GO:0046872">
    <property type="term" value="F:metal ion binding"/>
    <property type="evidence" value="ECO:0007669"/>
    <property type="project" value="UniProtKB-UniRule"/>
</dbReference>
<comment type="similarity">
    <text evidence="3">Belongs to the peroxidase family. Ascorbate peroxidase subfamily.</text>
</comment>
<keyword evidence="24" id="KW-1185">Reference proteome</keyword>
<comment type="similarity">
    <text evidence="21">Belongs to the peroxidase family. Classical plant (class III) peroxidase subfamily.</text>
</comment>
<dbReference type="OrthoDB" id="2113341at2759"/>
<feature type="domain" description="Plant heme peroxidase family profile" evidence="22">
    <location>
        <begin position="24"/>
        <end position="325"/>
    </location>
</feature>
<evidence type="ECO:0000256" key="1">
    <source>
        <dbReference type="ARBA" id="ARBA00000189"/>
    </source>
</evidence>
<evidence type="ECO:0000256" key="9">
    <source>
        <dbReference type="ARBA" id="ARBA00022729"/>
    </source>
</evidence>
<dbReference type="Gramene" id="EFJ07442">
    <property type="protein sequence ID" value="EFJ07442"/>
    <property type="gene ID" value="SELMODRAFT_272212"/>
</dbReference>
<keyword evidence="12 18" id="KW-0408">Iron</keyword>
<feature type="disulfide bond" evidence="20">
    <location>
        <begin position="34"/>
        <end position="114"/>
    </location>
</feature>
<dbReference type="STRING" id="88036.D8T7D4"/>
<keyword evidence="15 21" id="KW-0376">Hydrogen peroxide</keyword>
<dbReference type="InterPro" id="IPR000823">
    <property type="entry name" value="Peroxidase_pln"/>
</dbReference>
<dbReference type="InParanoid" id="D8T7D4"/>
<evidence type="ECO:0000259" key="22">
    <source>
        <dbReference type="PROSITE" id="PS50873"/>
    </source>
</evidence>
<dbReference type="KEGG" id="smo:SELMODRAFT_272212"/>
<comment type="catalytic activity">
    <reaction evidence="1 21">
        <text>2 a phenolic donor + H2O2 = 2 a phenolic radical donor + 2 H2O</text>
        <dbReference type="Rhea" id="RHEA:56136"/>
        <dbReference type="ChEBI" id="CHEBI:15377"/>
        <dbReference type="ChEBI" id="CHEBI:16240"/>
        <dbReference type="ChEBI" id="CHEBI:139520"/>
        <dbReference type="ChEBI" id="CHEBI:139521"/>
        <dbReference type="EC" id="1.11.1.7"/>
    </reaction>
</comment>
<keyword evidence="6 21" id="KW-0575">Peroxidase</keyword>
<feature type="disulfide bond" evidence="20">
    <location>
        <begin position="199"/>
        <end position="231"/>
    </location>
</feature>
<keyword evidence="10 18" id="KW-0106">Calcium</keyword>
<feature type="binding site" evidence="18">
    <location>
        <position position="73"/>
    </location>
    <ligand>
        <name>Ca(2+)</name>
        <dbReference type="ChEBI" id="CHEBI:29108"/>
        <label>1</label>
    </ligand>
</feature>
<keyword evidence="5 21" id="KW-0964">Secreted</keyword>
<evidence type="ECO:0000256" key="2">
    <source>
        <dbReference type="ARBA" id="ARBA00002322"/>
    </source>
</evidence>
<dbReference type="PRINTS" id="PR00461">
    <property type="entry name" value="PLPEROXIDASE"/>
</dbReference>
<evidence type="ECO:0000256" key="8">
    <source>
        <dbReference type="ARBA" id="ARBA00022723"/>
    </source>
</evidence>
<feature type="binding site" evidence="18">
    <location>
        <position position="252"/>
    </location>
    <ligand>
        <name>Ca(2+)</name>
        <dbReference type="ChEBI" id="CHEBI:29108"/>
        <label>2</label>
    </ligand>
</feature>
<feature type="chain" id="PRO_5005127380" description="Peroxidase" evidence="21">
    <location>
        <begin position="19"/>
        <end position="325"/>
    </location>
</feature>
<evidence type="ECO:0000313" key="23">
    <source>
        <dbReference type="EMBL" id="EFJ07442.1"/>
    </source>
</evidence>
<evidence type="ECO:0000256" key="19">
    <source>
        <dbReference type="PIRSR" id="PIRSR600823-4"/>
    </source>
</evidence>
<feature type="binding site" evidence="18">
    <location>
        <position position="244"/>
    </location>
    <ligand>
        <name>Ca(2+)</name>
        <dbReference type="ChEBI" id="CHEBI:29108"/>
        <label>2</label>
    </ligand>
</feature>
<evidence type="ECO:0000256" key="6">
    <source>
        <dbReference type="ARBA" id="ARBA00022559"/>
    </source>
</evidence>